<protein>
    <submittedName>
        <fullName evidence="4">MerR family transcriptional regulator</fullName>
    </submittedName>
</protein>
<evidence type="ECO:0000313" key="5">
    <source>
        <dbReference type="Proteomes" id="UP000662857"/>
    </source>
</evidence>
<dbReference type="EMBL" id="CP070499">
    <property type="protein sequence ID" value="QSB15279.1"/>
    <property type="molecule type" value="Genomic_DNA"/>
</dbReference>
<name>A0A895YIB8_9ACTN</name>
<evidence type="ECO:0000256" key="2">
    <source>
        <dbReference type="SAM" id="MobiDB-lite"/>
    </source>
</evidence>
<dbReference type="Proteomes" id="UP000662857">
    <property type="component" value="Chromosome"/>
</dbReference>
<proteinExistence type="predicted"/>
<dbReference type="AlphaFoldDB" id="A0A895YIB8"/>
<dbReference type="KEGG" id="nhy:JQS43_02640"/>
<organism evidence="4 5">
    <name type="scientific">Natronosporangium hydrolyticum</name>
    <dbReference type="NCBI Taxonomy" id="2811111"/>
    <lineage>
        <taxon>Bacteria</taxon>
        <taxon>Bacillati</taxon>
        <taxon>Actinomycetota</taxon>
        <taxon>Actinomycetes</taxon>
        <taxon>Micromonosporales</taxon>
        <taxon>Micromonosporaceae</taxon>
        <taxon>Natronosporangium</taxon>
    </lineage>
</organism>
<dbReference type="PANTHER" id="PTHR30204">
    <property type="entry name" value="REDOX-CYCLING DRUG-SENSING TRANSCRIPTIONAL ACTIVATOR SOXR"/>
    <property type="match status" value="1"/>
</dbReference>
<reference evidence="4" key="1">
    <citation type="submission" date="2021-02" db="EMBL/GenBank/DDBJ databases">
        <title>Natrosporangium hydrolyticum gen. nov., sp. nov, a haloalkaliphilic actinobacterium from a soda solonchak soil.</title>
        <authorList>
            <person name="Sorokin D.Y."/>
            <person name="Khijniak T.V."/>
            <person name="Zakharycheva A.P."/>
            <person name="Boueva O.V."/>
            <person name="Ariskina E.V."/>
            <person name="Hahnke R.L."/>
            <person name="Bunk B."/>
            <person name="Sproer C."/>
            <person name="Schumann P."/>
            <person name="Evtushenko L.I."/>
            <person name="Kublanov I.V."/>
        </authorList>
    </citation>
    <scope>NUCLEOTIDE SEQUENCE</scope>
    <source>
        <strain evidence="4">DSM 106523</strain>
    </source>
</reference>
<gene>
    <name evidence="4" type="ORF">JQS43_02640</name>
</gene>
<dbReference type="Gene3D" id="1.10.1660.10">
    <property type="match status" value="1"/>
</dbReference>
<dbReference type="Pfam" id="PF13411">
    <property type="entry name" value="MerR_1"/>
    <property type="match status" value="1"/>
</dbReference>
<evidence type="ECO:0000259" key="3">
    <source>
        <dbReference type="PROSITE" id="PS50937"/>
    </source>
</evidence>
<dbReference type="GO" id="GO:0003700">
    <property type="term" value="F:DNA-binding transcription factor activity"/>
    <property type="evidence" value="ECO:0007669"/>
    <property type="project" value="InterPro"/>
</dbReference>
<evidence type="ECO:0000256" key="1">
    <source>
        <dbReference type="ARBA" id="ARBA00023125"/>
    </source>
</evidence>
<dbReference type="SMART" id="SM00422">
    <property type="entry name" value="HTH_MERR"/>
    <property type="match status" value="1"/>
</dbReference>
<dbReference type="RefSeq" id="WP_239677462.1">
    <property type="nucleotide sequence ID" value="NZ_CP070499.1"/>
</dbReference>
<dbReference type="InterPro" id="IPR047057">
    <property type="entry name" value="MerR_fam"/>
</dbReference>
<dbReference type="SUPFAM" id="SSF46955">
    <property type="entry name" value="Putative DNA-binding domain"/>
    <property type="match status" value="1"/>
</dbReference>
<keyword evidence="1" id="KW-0238">DNA-binding</keyword>
<dbReference type="CDD" id="cd04780">
    <property type="entry name" value="HTH_MerR-like_sg5"/>
    <property type="match status" value="1"/>
</dbReference>
<dbReference type="PRINTS" id="PR00040">
    <property type="entry name" value="HTHMERR"/>
</dbReference>
<feature type="region of interest" description="Disordered" evidence="2">
    <location>
        <begin position="211"/>
        <end position="236"/>
    </location>
</feature>
<keyword evidence="5" id="KW-1185">Reference proteome</keyword>
<dbReference type="InterPro" id="IPR009061">
    <property type="entry name" value="DNA-bd_dom_put_sf"/>
</dbReference>
<feature type="compositionally biased region" description="Low complexity" evidence="2">
    <location>
        <begin position="223"/>
        <end position="236"/>
    </location>
</feature>
<dbReference type="PANTHER" id="PTHR30204:SF98">
    <property type="entry name" value="HTH-TYPE TRANSCRIPTIONAL REGULATOR ADHR"/>
    <property type="match status" value="1"/>
</dbReference>
<dbReference type="GO" id="GO:0003677">
    <property type="term" value="F:DNA binding"/>
    <property type="evidence" value="ECO:0007669"/>
    <property type="project" value="UniProtKB-KW"/>
</dbReference>
<sequence>MRIGELSRDSGVTIPTIKYYLREGLLPPGAPAGRNQASYDQSHLERLRLIRALRDVGGLSVTAAKEVLDALDEPELSAHELMGRAHQAVLRDRGSDALGPEDHEWTRARADAAAEIAQLGWRVDPDAPALDQLADVILTLRRVNRPDLLNLLPQYAAATLGLANQEVRLAAADREPAAVMTTVVTGTILGEALLATVRLLAQEHVSATLAEERGEGCEGDGASGSDAASGSDGETP</sequence>
<accession>A0A895YIB8</accession>
<dbReference type="PROSITE" id="PS50937">
    <property type="entry name" value="HTH_MERR_2"/>
    <property type="match status" value="1"/>
</dbReference>
<dbReference type="InterPro" id="IPR000551">
    <property type="entry name" value="MerR-type_HTH_dom"/>
</dbReference>
<evidence type="ECO:0000313" key="4">
    <source>
        <dbReference type="EMBL" id="QSB15279.1"/>
    </source>
</evidence>
<feature type="domain" description="HTH merR-type" evidence="3">
    <location>
        <begin position="1"/>
        <end position="70"/>
    </location>
</feature>